<reference evidence="7 8" key="1">
    <citation type="journal article" date="2016" name="Genome Announc.">
        <title>Draft Genome Sequence of Criibacterium bergeronii gen. nov., sp. nov., Strain CCRI-22567T, Isolated from a Vaginal Sample from a Woman with Bacterial Vaginosis.</title>
        <authorList>
            <person name="Maheux A.F."/>
            <person name="Berube E."/>
            <person name="Boudreau D.K."/>
            <person name="Raymond F."/>
            <person name="Corbeil J."/>
            <person name="Roy P.H."/>
            <person name="Boissinot M."/>
            <person name="Omar R.F."/>
        </authorList>
    </citation>
    <scope>NUCLEOTIDE SEQUENCE [LARGE SCALE GENOMIC DNA]</scope>
    <source>
        <strain evidence="7 8">CCRI-22567</strain>
    </source>
</reference>
<dbReference type="EMBL" id="MBEW02000002">
    <property type="protein sequence ID" value="RDY22082.1"/>
    <property type="molecule type" value="Genomic_DNA"/>
</dbReference>
<dbReference type="NCBIfam" id="TIGR00331">
    <property type="entry name" value="hrcA"/>
    <property type="match status" value="1"/>
</dbReference>
<proteinExistence type="inferred from homology"/>
<evidence type="ECO:0000256" key="3">
    <source>
        <dbReference type="ARBA" id="ARBA00023016"/>
    </source>
</evidence>
<accession>A0A371INM1</accession>
<dbReference type="InterPro" id="IPR036388">
    <property type="entry name" value="WH-like_DNA-bd_sf"/>
</dbReference>
<dbReference type="HAMAP" id="MF_00081">
    <property type="entry name" value="HrcA"/>
    <property type="match status" value="1"/>
</dbReference>
<comment type="caution">
    <text evidence="7">The sequence shown here is derived from an EMBL/GenBank/DDBJ whole genome shotgun (WGS) entry which is preliminary data.</text>
</comment>
<dbReference type="Gene3D" id="1.10.10.10">
    <property type="entry name" value="Winged helix-like DNA-binding domain superfamily/Winged helix DNA-binding domain"/>
    <property type="match status" value="1"/>
</dbReference>
<evidence type="ECO:0000256" key="5">
    <source>
        <dbReference type="HAMAP-Rule" id="MF_00081"/>
    </source>
</evidence>
<evidence type="ECO:0000259" key="6">
    <source>
        <dbReference type="Pfam" id="PF01628"/>
    </source>
</evidence>
<sequence length="345" mass="38952">MMNKLSERKLKILQLIIEEYISSGEPVGSRTISKNTELNLSAATIRNEMSDLEELGYLVQPYVSAGRVPSQNAYSLYVDELMQTEPIKHDEIDTIEEVLNSNICKIDDLLNETVKLLSNLTSYTSIAILNKETKRKKNLIKHFELVPISEYLVVMIIVMEDGKVHNDIINVGNSISKEKLDLISTSISGNIVGKSIYELGDTLSSYVKEEIHSYDVFFENIMKTLDKNIDNSGPLSIMLNGANNIFNYPEFNDIGIAKSFFTLIEDKNSLVDIVKTKGIEKDNVNIIIGDKSMGDLFDNYSILTANFDENDSSLAKIGIIGPRRMDYKKVFTLINYITKYLNDKL</sequence>
<dbReference type="InterPro" id="IPR021153">
    <property type="entry name" value="HrcA_C"/>
</dbReference>
<keyword evidence="2 5" id="KW-0805">Transcription regulation</keyword>
<dbReference type="InterPro" id="IPR036390">
    <property type="entry name" value="WH_DNA-bd_sf"/>
</dbReference>
<evidence type="ECO:0000256" key="1">
    <source>
        <dbReference type="ARBA" id="ARBA00022491"/>
    </source>
</evidence>
<gene>
    <name evidence="5 7" type="primary">hrcA</name>
    <name evidence="7" type="ORF">BBG48_001695</name>
</gene>
<evidence type="ECO:0000256" key="2">
    <source>
        <dbReference type="ARBA" id="ARBA00023015"/>
    </source>
</evidence>
<comment type="function">
    <text evidence="5">Negative regulator of class I heat shock genes (grpE-dnaK-dnaJ and groELS operons). Prevents heat-shock induction of these operons.</text>
</comment>
<dbReference type="InterPro" id="IPR029016">
    <property type="entry name" value="GAF-like_dom_sf"/>
</dbReference>
<dbReference type="InterPro" id="IPR023120">
    <property type="entry name" value="WHTH_transcript_rep_HrcA_IDD"/>
</dbReference>
<keyword evidence="3 5" id="KW-0346">Stress response</keyword>
<keyword evidence="4 5" id="KW-0804">Transcription</keyword>
<dbReference type="PIRSF" id="PIRSF005485">
    <property type="entry name" value="HrcA"/>
    <property type="match status" value="1"/>
</dbReference>
<comment type="similarity">
    <text evidence="5">Belongs to the HrcA family.</text>
</comment>
<dbReference type="Gene3D" id="3.30.390.60">
    <property type="entry name" value="Heat-inducible transcription repressor hrca homolog, domain 3"/>
    <property type="match status" value="1"/>
</dbReference>
<dbReference type="Gene3D" id="3.30.450.40">
    <property type="match status" value="1"/>
</dbReference>
<dbReference type="SUPFAM" id="SSF46785">
    <property type="entry name" value="Winged helix' DNA-binding domain"/>
    <property type="match status" value="1"/>
</dbReference>
<evidence type="ECO:0000256" key="4">
    <source>
        <dbReference type="ARBA" id="ARBA00023163"/>
    </source>
</evidence>
<dbReference type="InterPro" id="IPR002571">
    <property type="entry name" value="HrcA"/>
</dbReference>
<dbReference type="STRING" id="1871336.BBG48_07725"/>
<dbReference type="PANTHER" id="PTHR34824:SF1">
    <property type="entry name" value="HEAT-INDUCIBLE TRANSCRIPTION REPRESSOR HRCA"/>
    <property type="match status" value="1"/>
</dbReference>
<organism evidence="7 8">
    <name type="scientific">Criibacterium bergeronii</name>
    <dbReference type="NCBI Taxonomy" id="1871336"/>
    <lineage>
        <taxon>Bacteria</taxon>
        <taxon>Bacillati</taxon>
        <taxon>Bacillota</taxon>
        <taxon>Clostridia</taxon>
        <taxon>Peptostreptococcales</taxon>
        <taxon>Filifactoraceae</taxon>
        <taxon>Criibacterium</taxon>
    </lineage>
</organism>
<dbReference type="Pfam" id="PF01628">
    <property type="entry name" value="HrcA"/>
    <property type="match status" value="1"/>
</dbReference>
<dbReference type="SUPFAM" id="SSF55781">
    <property type="entry name" value="GAF domain-like"/>
    <property type="match status" value="1"/>
</dbReference>
<dbReference type="GO" id="GO:0003677">
    <property type="term" value="F:DNA binding"/>
    <property type="evidence" value="ECO:0007669"/>
    <property type="project" value="InterPro"/>
</dbReference>
<dbReference type="GO" id="GO:0045892">
    <property type="term" value="P:negative regulation of DNA-templated transcription"/>
    <property type="evidence" value="ECO:0007669"/>
    <property type="project" value="UniProtKB-UniRule"/>
</dbReference>
<dbReference type="AlphaFoldDB" id="A0A371INM1"/>
<evidence type="ECO:0000313" key="7">
    <source>
        <dbReference type="EMBL" id="RDY22082.1"/>
    </source>
</evidence>
<keyword evidence="8" id="KW-1185">Reference proteome</keyword>
<dbReference type="Proteomes" id="UP000093352">
    <property type="component" value="Unassembled WGS sequence"/>
</dbReference>
<dbReference type="PANTHER" id="PTHR34824">
    <property type="entry name" value="HEAT-INDUCIBLE TRANSCRIPTION REPRESSOR HRCA"/>
    <property type="match status" value="1"/>
</dbReference>
<evidence type="ECO:0000313" key="8">
    <source>
        <dbReference type="Proteomes" id="UP000093352"/>
    </source>
</evidence>
<feature type="domain" description="Heat-inducible transcription repressor HrcA C-terminal" evidence="6">
    <location>
        <begin position="107"/>
        <end position="330"/>
    </location>
</feature>
<name>A0A371INM1_9FIRM</name>
<protein>
    <recommendedName>
        <fullName evidence="5">Heat-inducible transcription repressor HrcA</fullName>
    </recommendedName>
</protein>
<keyword evidence="1 5" id="KW-0678">Repressor</keyword>